<dbReference type="InterPro" id="IPR043519">
    <property type="entry name" value="NT_sf"/>
</dbReference>
<dbReference type="PANTHER" id="PTHR43852">
    <property type="entry name" value="NUCLEOTIDYLTRANSFERASE"/>
    <property type="match status" value="1"/>
</dbReference>
<dbReference type="InterPro" id="IPR052930">
    <property type="entry name" value="TA_antitoxin_MntA"/>
</dbReference>
<dbReference type="EMBL" id="JAQLUK010000010">
    <property type="protein sequence ID" value="MDB2292941.1"/>
    <property type="molecule type" value="Genomic_DNA"/>
</dbReference>
<feature type="domain" description="Polymerase beta nucleotidyltransferase" evidence="1">
    <location>
        <begin position="14"/>
        <end position="104"/>
    </location>
</feature>
<dbReference type="Gene3D" id="3.30.460.10">
    <property type="entry name" value="Beta Polymerase, domain 2"/>
    <property type="match status" value="1"/>
</dbReference>
<proteinExistence type="predicted"/>
<accession>A0A238YJH9</accession>
<evidence type="ECO:0000313" key="3">
    <source>
        <dbReference type="EMBL" id="SNR71112.1"/>
    </source>
</evidence>
<dbReference type="PANTHER" id="PTHR43852:SF3">
    <property type="entry name" value="NUCLEOTIDYLTRANSFERASE"/>
    <property type="match status" value="1"/>
</dbReference>
<evidence type="ECO:0000259" key="1">
    <source>
        <dbReference type="Pfam" id="PF18765"/>
    </source>
</evidence>
<dbReference type="NCBIfam" id="NF047752">
    <property type="entry name" value="MntA_antitoxin"/>
    <property type="match status" value="1"/>
</dbReference>
<name>A0A238YJH9_HALEZ</name>
<dbReference type="EMBL" id="FZNK01000013">
    <property type="protein sequence ID" value="SNR71112.1"/>
    <property type="molecule type" value="Genomic_DNA"/>
</dbReference>
<evidence type="ECO:0000313" key="4">
    <source>
        <dbReference type="Proteomes" id="UP000198297"/>
    </source>
</evidence>
<dbReference type="RefSeq" id="WP_158228701.1">
    <property type="nucleotide sequence ID" value="NZ_FZNK01000013.1"/>
</dbReference>
<sequence length="143" mass="16004">MEPNADQSQIRSALKDVVCADPDIVFAVVFGSQLSGTVTHSSDFDIAVKFTADCSERDRFKKRCVLSGELQGEDRPFIDVSDIDSLPLDVAHDVVNGELLCGDKQAFEQFKTDIEAEFDEQRETLRRHQRTVIDRIAEDGLRG</sequence>
<dbReference type="CDD" id="cd05403">
    <property type="entry name" value="NT_KNTase_like"/>
    <property type="match status" value="1"/>
</dbReference>
<dbReference type="AlphaFoldDB" id="A0A238YJH9"/>
<dbReference type="Proteomes" id="UP000198297">
    <property type="component" value="Unassembled WGS sequence"/>
</dbReference>
<evidence type="ECO:0000313" key="2">
    <source>
        <dbReference type="EMBL" id="MDB2292941.1"/>
    </source>
</evidence>
<dbReference type="Pfam" id="PF18765">
    <property type="entry name" value="Polbeta"/>
    <property type="match status" value="1"/>
</dbReference>
<keyword evidence="5" id="KW-1185">Reference proteome</keyword>
<evidence type="ECO:0000313" key="5">
    <source>
        <dbReference type="Proteomes" id="UP001210528"/>
    </source>
</evidence>
<dbReference type="InterPro" id="IPR041633">
    <property type="entry name" value="Polbeta"/>
</dbReference>
<gene>
    <name evidence="2" type="ORF">PM085_11710</name>
    <name evidence="3" type="ORF">SAMN06266787_11341</name>
</gene>
<reference evidence="2 5" key="2">
    <citation type="submission" date="2023-01" db="EMBL/GenBank/DDBJ databases">
        <title>Halorubrum ezzemoulense from Santa Pola, Spain.</title>
        <authorList>
            <person name="Feng Y."/>
            <person name="Louyakis A.S."/>
            <person name="Gogarten J.P."/>
        </authorList>
    </citation>
    <scope>NUCLEOTIDE SEQUENCE [LARGE SCALE GENOMIC DNA]</scope>
    <source>
        <strain evidence="2 5">AMM015</strain>
    </source>
</reference>
<dbReference type="SUPFAM" id="SSF81301">
    <property type="entry name" value="Nucleotidyltransferase"/>
    <property type="match status" value="1"/>
</dbReference>
<reference evidence="3 4" key="1">
    <citation type="submission" date="2017-06" db="EMBL/GenBank/DDBJ databases">
        <authorList>
            <person name="Kim H.J."/>
            <person name="Triplett B.A."/>
        </authorList>
    </citation>
    <scope>NUCLEOTIDE SEQUENCE [LARGE SCALE GENOMIC DNA]</scope>
    <source>
        <strain evidence="3 4">DSM 19316</strain>
    </source>
</reference>
<dbReference type="Proteomes" id="UP001210528">
    <property type="component" value="Unassembled WGS sequence"/>
</dbReference>
<protein>
    <submittedName>
        <fullName evidence="2">Nucleotidyltransferase domain-containing protein</fullName>
    </submittedName>
</protein>
<organism evidence="3 4">
    <name type="scientific">Halorubrum ezzemoulense</name>
    <name type="common">Halorubrum chaoviator</name>
    <dbReference type="NCBI Taxonomy" id="337243"/>
    <lineage>
        <taxon>Archaea</taxon>
        <taxon>Methanobacteriati</taxon>
        <taxon>Methanobacteriota</taxon>
        <taxon>Stenosarchaea group</taxon>
        <taxon>Halobacteria</taxon>
        <taxon>Halobacteriales</taxon>
        <taxon>Haloferacaceae</taxon>
        <taxon>Halorubrum</taxon>
    </lineage>
</organism>